<organism evidence="8 9">
    <name type="scientific">Candidatus Anaerobiospirillum pullicola</name>
    <dbReference type="NCBI Taxonomy" id="2838451"/>
    <lineage>
        <taxon>Bacteria</taxon>
        <taxon>Pseudomonadati</taxon>
        <taxon>Pseudomonadota</taxon>
        <taxon>Gammaproteobacteria</taxon>
        <taxon>Aeromonadales</taxon>
        <taxon>Succinivibrionaceae</taxon>
        <taxon>Anaerobiospirillum</taxon>
    </lineage>
</organism>
<dbReference type="PANTHER" id="PTHR33209">
    <property type="entry name" value="PROTEASE 4"/>
    <property type="match status" value="1"/>
</dbReference>
<evidence type="ECO:0000256" key="3">
    <source>
        <dbReference type="ARBA" id="ARBA00022801"/>
    </source>
</evidence>
<dbReference type="InterPro" id="IPR047217">
    <property type="entry name" value="S49_SppA_67K_type_N"/>
</dbReference>
<sequence>MSDFRGNNQGSRNNRGPQSSFSRNNYGNSSFRNTTQSTNNYSRNRFADDDDNVNQASTAPASEPSKAKGFGRFFHRKDNSQQSAAAANGTNTGNNSTGYNNNADDDWRKYRDDDDGYRGNNRFSNDRFRDNGYQQNQNSGYRGGSSNYGNTGGYAGGGSYAGGGGYTGGGGSYGGGNFNGGGNYGGNYGGGFNGIAPNGPSAAMVNVPWDLYELRRRPRHGALCNLLLGIGSVITFIRNLVFNLIFLLLIFFFFGAYTLVQSIQESGLFFGSDSGISEISASALQAEVLYFDLNGAISEIPFGSSQLSSLQRQLEFSLYGRQSHEIVAIENALKLVADDSSIKKVVISLEGMGPLTLSMAERIGKAMDIAKGKDNAREVVVLGLNISQTAYALATHADKIIVDSLGGVNMRGIALSSLYFKDLLERFEITPYIFRAGHFKSAVEPFMLNGMSADVRREYQAIAFKSWDIYQRSVIKERMIKTPTLLPAATTYVQWLEQFKGDLPEMQKVQGLVDEVKSADQYLMELSREVNVDAEAPYRPAIITYQDYLLRHHFKTTGNNRVGSLSQIEVPTQTAALQSLESAQLTHAAKTLTSALLTAATVSSDGSDNKGNTSLGSTLVETLTAGTSYLAAVISDATAKATHTANTSTTHFKVAQENPATNQSEPALQQGGDVASARSSSSSTSNSGSTRTTGRLKVLGNKVAVIYGVGEITDISDNVNAFTYDNVAPLIEEAQNDESVGAVVLYLNSPGGSVIASEKIRRALELYQSSGKPLIVSMNGTAASGAYWIASQADTIFATPSTITGSIGVFGIGFGAHRLLNRYGAYQDGVVTNDLALTAIADEMPATQQRMLSLSVENTYRNFIELVARNRGLKVNEYEIFAEGQIFLADDAQSIGLVDELGDLQDAIKYAATAAQIKDGDLHVQHYAPGESNMGTGLEQILFGLSAKFLPDELTYSLMEVREQSKFLKAVAAQGQNPSLMAISPLTEPKM</sequence>
<feature type="compositionally biased region" description="Low complexity" evidence="5">
    <location>
        <begin position="80"/>
        <end position="102"/>
    </location>
</feature>
<evidence type="ECO:0000313" key="8">
    <source>
        <dbReference type="EMBL" id="MBU3843294.1"/>
    </source>
</evidence>
<evidence type="ECO:0000256" key="2">
    <source>
        <dbReference type="ARBA" id="ARBA00022670"/>
    </source>
</evidence>
<keyword evidence="2" id="KW-0645">Protease</keyword>
<dbReference type="GO" id="GO:0006508">
    <property type="term" value="P:proteolysis"/>
    <property type="evidence" value="ECO:0007669"/>
    <property type="project" value="UniProtKB-KW"/>
</dbReference>
<feature type="region of interest" description="Disordered" evidence="5">
    <location>
        <begin position="657"/>
        <end position="693"/>
    </location>
</feature>
<evidence type="ECO:0000256" key="4">
    <source>
        <dbReference type="ARBA" id="ARBA00022825"/>
    </source>
</evidence>
<protein>
    <submittedName>
        <fullName evidence="8">S49 family peptidase</fullName>
    </submittedName>
</protein>
<keyword evidence="3" id="KW-0378">Hydrolase</keyword>
<dbReference type="InterPro" id="IPR002142">
    <property type="entry name" value="Peptidase_S49"/>
</dbReference>
<dbReference type="GO" id="GO:0008236">
    <property type="term" value="F:serine-type peptidase activity"/>
    <property type="evidence" value="ECO:0007669"/>
    <property type="project" value="UniProtKB-KW"/>
</dbReference>
<keyword evidence="6" id="KW-0472">Membrane</keyword>
<dbReference type="CDD" id="cd07018">
    <property type="entry name" value="S49_SppA_67K_type"/>
    <property type="match status" value="1"/>
</dbReference>
<gene>
    <name evidence="8" type="ORF">H9847_00245</name>
</gene>
<accession>A0A948TEC0</accession>
<dbReference type="CDD" id="cd07023">
    <property type="entry name" value="S49_Sppa_N_C"/>
    <property type="match status" value="1"/>
</dbReference>
<evidence type="ECO:0000259" key="7">
    <source>
        <dbReference type="Pfam" id="PF01343"/>
    </source>
</evidence>
<dbReference type="SUPFAM" id="SSF52096">
    <property type="entry name" value="ClpP/crotonase"/>
    <property type="match status" value="2"/>
</dbReference>
<name>A0A948TEC0_9GAMM</name>
<reference evidence="8" key="2">
    <citation type="submission" date="2021-04" db="EMBL/GenBank/DDBJ databases">
        <authorList>
            <person name="Gilroy R."/>
        </authorList>
    </citation>
    <scope>NUCLEOTIDE SEQUENCE</scope>
    <source>
        <strain evidence="8">378</strain>
    </source>
</reference>
<evidence type="ECO:0000256" key="6">
    <source>
        <dbReference type="SAM" id="Phobius"/>
    </source>
</evidence>
<dbReference type="InterPro" id="IPR029045">
    <property type="entry name" value="ClpP/crotonase-like_dom_sf"/>
</dbReference>
<dbReference type="EMBL" id="JAHLFE010000006">
    <property type="protein sequence ID" value="MBU3843294.1"/>
    <property type="molecule type" value="Genomic_DNA"/>
</dbReference>
<feature type="transmembrane region" description="Helical" evidence="6">
    <location>
        <begin position="240"/>
        <end position="260"/>
    </location>
</feature>
<feature type="region of interest" description="Disordered" evidence="5">
    <location>
        <begin position="1"/>
        <end position="147"/>
    </location>
</feature>
<evidence type="ECO:0000256" key="5">
    <source>
        <dbReference type="SAM" id="MobiDB-lite"/>
    </source>
</evidence>
<proteinExistence type="inferred from homology"/>
<dbReference type="Proteomes" id="UP000733611">
    <property type="component" value="Unassembled WGS sequence"/>
</dbReference>
<feature type="compositionally biased region" description="Polar residues" evidence="5">
    <location>
        <begin position="17"/>
        <end position="43"/>
    </location>
</feature>
<feature type="compositionally biased region" description="Low complexity" evidence="5">
    <location>
        <begin position="1"/>
        <end position="16"/>
    </location>
</feature>
<dbReference type="InterPro" id="IPR047272">
    <property type="entry name" value="S49_SppA_C"/>
</dbReference>
<keyword evidence="4" id="KW-0720">Serine protease</keyword>
<dbReference type="PANTHER" id="PTHR33209:SF1">
    <property type="entry name" value="PEPTIDASE S49 DOMAIN-CONTAINING PROTEIN"/>
    <property type="match status" value="1"/>
</dbReference>
<feature type="domain" description="Peptidase S49" evidence="7">
    <location>
        <begin position="374"/>
        <end position="532"/>
    </location>
</feature>
<reference evidence="8" key="1">
    <citation type="journal article" date="2021" name="PeerJ">
        <title>Extensive microbial diversity within the chicken gut microbiome revealed by metagenomics and culture.</title>
        <authorList>
            <person name="Gilroy R."/>
            <person name="Ravi A."/>
            <person name="Getino M."/>
            <person name="Pursley I."/>
            <person name="Horton D.L."/>
            <person name="Alikhan N.F."/>
            <person name="Baker D."/>
            <person name="Gharbi K."/>
            <person name="Hall N."/>
            <person name="Watson M."/>
            <person name="Adriaenssens E.M."/>
            <person name="Foster-Nyarko E."/>
            <person name="Jarju S."/>
            <person name="Secka A."/>
            <person name="Antonio M."/>
            <person name="Oren A."/>
            <person name="Chaudhuri R.R."/>
            <person name="La Ragione R."/>
            <person name="Hildebrand F."/>
            <person name="Pallen M.J."/>
        </authorList>
    </citation>
    <scope>NUCLEOTIDE SEQUENCE</scope>
    <source>
        <strain evidence="8">378</strain>
    </source>
</reference>
<feature type="compositionally biased region" description="Polar residues" evidence="5">
    <location>
        <begin position="658"/>
        <end position="667"/>
    </location>
</feature>
<keyword evidence="6" id="KW-0812">Transmembrane</keyword>
<comment type="caution">
    <text evidence="8">The sequence shown here is derived from an EMBL/GenBank/DDBJ whole genome shotgun (WGS) entry which is preliminary data.</text>
</comment>
<evidence type="ECO:0000313" key="9">
    <source>
        <dbReference type="Proteomes" id="UP000733611"/>
    </source>
</evidence>
<dbReference type="AlphaFoldDB" id="A0A948TEC0"/>
<feature type="compositionally biased region" description="Low complexity" evidence="5">
    <location>
        <begin position="131"/>
        <end position="147"/>
    </location>
</feature>
<dbReference type="Gene3D" id="3.90.226.10">
    <property type="entry name" value="2-enoyl-CoA Hydratase, Chain A, domain 1"/>
    <property type="match status" value="4"/>
</dbReference>
<evidence type="ECO:0000256" key="1">
    <source>
        <dbReference type="ARBA" id="ARBA00008683"/>
    </source>
</evidence>
<dbReference type="Pfam" id="PF01343">
    <property type="entry name" value="Peptidase_S49"/>
    <property type="match status" value="2"/>
</dbReference>
<keyword evidence="6" id="KW-1133">Transmembrane helix</keyword>
<comment type="similarity">
    <text evidence="1">Belongs to the peptidase S49 family.</text>
</comment>
<feature type="domain" description="Peptidase S49" evidence="7">
    <location>
        <begin position="768"/>
        <end position="917"/>
    </location>
</feature>
<feature type="compositionally biased region" description="Low complexity" evidence="5">
    <location>
        <begin position="675"/>
        <end position="693"/>
    </location>
</feature>